<proteinExistence type="predicted"/>
<dbReference type="EMBL" id="SNXX01000007">
    <property type="protein sequence ID" value="TDP96822.1"/>
    <property type="molecule type" value="Genomic_DNA"/>
</dbReference>
<organism evidence="1 2">
    <name type="scientific">Halanaerobium saccharolyticum</name>
    <dbReference type="NCBI Taxonomy" id="43595"/>
    <lineage>
        <taxon>Bacteria</taxon>
        <taxon>Bacillati</taxon>
        <taxon>Bacillota</taxon>
        <taxon>Clostridia</taxon>
        <taxon>Halanaerobiales</taxon>
        <taxon>Halanaerobiaceae</taxon>
        <taxon>Halanaerobium</taxon>
    </lineage>
</organism>
<reference evidence="1 2" key="1">
    <citation type="submission" date="2019-03" db="EMBL/GenBank/DDBJ databases">
        <title>Subsurface microbial communities from deep shales in Ohio and West Virginia, USA.</title>
        <authorList>
            <person name="Wrighton K."/>
        </authorList>
    </citation>
    <scope>NUCLEOTIDE SEQUENCE [LARGE SCALE GENOMIC DNA]</scope>
    <source>
        <strain evidence="1 2">MSL 7</strain>
    </source>
</reference>
<evidence type="ECO:0000313" key="1">
    <source>
        <dbReference type="EMBL" id="TDP96822.1"/>
    </source>
</evidence>
<accession>A0A4R6SA63</accession>
<name>A0A4R6SA63_9FIRM</name>
<sequence>MRLRVNLGLKLTLLIINKLLYLKLKLFICLTGHLSA</sequence>
<comment type="caution">
    <text evidence="1">The sequence shown here is derived from an EMBL/GenBank/DDBJ whole genome shotgun (WGS) entry which is preliminary data.</text>
</comment>
<evidence type="ECO:0000313" key="2">
    <source>
        <dbReference type="Proteomes" id="UP000295176"/>
    </source>
</evidence>
<gene>
    <name evidence="1" type="ORF">C7957_10716</name>
</gene>
<protein>
    <submittedName>
        <fullName evidence="1">Uncharacterized protein</fullName>
    </submittedName>
</protein>
<dbReference type="Proteomes" id="UP000295176">
    <property type="component" value="Unassembled WGS sequence"/>
</dbReference>
<dbReference type="AlphaFoldDB" id="A0A4R6SA63"/>